<dbReference type="RefSeq" id="WP_132154563.1">
    <property type="nucleotide sequence ID" value="NZ_SLWR01000011.1"/>
</dbReference>
<evidence type="ECO:0000256" key="7">
    <source>
        <dbReference type="PROSITE-ProRule" id="PRU10141"/>
    </source>
</evidence>
<dbReference type="PANTHER" id="PTHR43289">
    <property type="entry name" value="MITOGEN-ACTIVATED PROTEIN KINASE KINASE KINASE 20-RELATED"/>
    <property type="match status" value="1"/>
</dbReference>
<protein>
    <recommendedName>
        <fullName evidence="1">non-specific serine/threonine protein kinase</fullName>
        <ecNumber evidence="1">2.7.11.1</ecNumber>
    </recommendedName>
</protein>
<evidence type="ECO:0000256" key="3">
    <source>
        <dbReference type="ARBA" id="ARBA00022679"/>
    </source>
</evidence>
<keyword evidence="10" id="KW-1185">Reference proteome</keyword>
<dbReference type="PROSITE" id="PS00107">
    <property type="entry name" value="PROTEIN_KINASE_ATP"/>
    <property type="match status" value="1"/>
</dbReference>
<dbReference type="SUPFAM" id="SSF56112">
    <property type="entry name" value="Protein kinase-like (PK-like)"/>
    <property type="match status" value="1"/>
</dbReference>
<feature type="domain" description="Protein kinase" evidence="8">
    <location>
        <begin position="7"/>
        <end position="265"/>
    </location>
</feature>
<dbReference type="SMART" id="SM00220">
    <property type="entry name" value="S_TKc"/>
    <property type="match status" value="1"/>
</dbReference>
<comment type="caution">
    <text evidence="9">The sequence shown here is derived from an EMBL/GenBank/DDBJ whole genome shotgun (WGS) entry which is preliminary data.</text>
</comment>
<evidence type="ECO:0000256" key="4">
    <source>
        <dbReference type="ARBA" id="ARBA00022741"/>
    </source>
</evidence>
<keyword evidence="5 9" id="KW-0418">Kinase</keyword>
<dbReference type="InterPro" id="IPR017441">
    <property type="entry name" value="Protein_kinase_ATP_BS"/>
</dbReference>
<dbReference type="FunFam" id="1.10.510.10:FF:000021">
    <property type="entry name" value="Serine/threonine protein kinase"/>
    <property type="match status" value="1"/>
</dbReference>
<evidence type="ECO:0000259" key="8">
    <source>
        <dbReference type="PROSITE" id="PS50011"/>
    </source>
</evidence>
<organism evidence="9 10">
    <name type="scientific">Kribbella antiqua</name>
    <dbReference type="NCBI Taxonomy" id="2512217"/>
    <lineage>
        <taxon>Bacteria</taxon>
        <taxon>Bacillati</taxon>
        <taxon>Actinomycetota</taxon>
        <taxon>Actinomycetes</taxon>
        <taxon>Propionibacteriales</taxon>
        <taxon>Kribbellaceae</taxon>
        <taxon>Kribbella</taxon>
    </lineage>
</organism>
<accession>A0A4R2II24</accession>
<dbReference type="Gene3D" id="3.30.200.20">
    <property type="entry name" value="Phosphorylase Kinase, domain 1"/>
    <property type="match status" value="1"/>
</dbReference>
<dbReference type="AlphaFoldDB" id="A0A4R2II24"/>
<dbReference type="Proteomes" id="UP000295573">
    <property type="component" value="Unassembled WGS sequence"/>
</dbReference>
<dbReference type="CDD" id="cd14014">
    <property type="entry name" value="STKc_PknB_like"/>
    <property type="match status" value="1"/>
</dbReference>
<keyword evidence="4 7" id="KW-0547">Nucleotide-binding</keyword>
<dbReference type="Pfam" id="PF00069">
    <property type="entry name" value="Pkinase"/>
    <property type="match status" value="1"/>
</dbReference>
<dbReference type="InterPro" id="IPR000719">
    <property type="entry name" value="Prot_kinase_dom"/>
</dbReference>
<evidence type="ECO:0000256" key="1">
    <source>
        <dbReference type="ARBA" id="ARBA00012513"/>
    </source>
</evidence>
<sequence>MLLAGRYRLTELLGHGGMGEVFRGCDELLGRSVAVKVLLPNRRDPFAAARFRREARTAAMVKDPHVVAAYDFGRDAGSYYLVMELVEGRSVAHELALNGPLEPERAVDIIRQAATGLAAAHRQDIVHRDIKPANLLIDADGTVKVADFGIARFLTDTTSTTSGQILGTSCYLAPERALGKPATAASDVYALGCVLYQLLTGHPPFMADDPTAVLQQQVEREPIPPNELCPGLAEPIAELLLRMLAKNPAERPTAAKIAAGISPELPVVEQPARHPLPIRRLWRHAVLAVAAALPERAHRAQEDDTQPLSQ</sequence>
<reference evidence="9 10" key="1">
    <citation type="journal article" date="2015" name="Stand. Genomic Sci.">
        <title>Genomic Encyclopedia of Bacterial and Archaeal Type Strains, Phase III: the genomes of soil and plant-associated and newly described type strains.</title>
        <authorList>
            <person name="Whitman W.B."/>
            <person name="Woyke T."/>
            <person name="Klenk H.P."/>
            <person name="Zhou Y."/>
            <person name="Lilburn T.G."/>
            <person name="Beck B.J."/>
            <person name="De Vos P."/>
            <person name="Vandamme P."/>
            <person name="Eisen J.A."/>
            <person name="Garrity G."/>
            <person name="Hugenholtz P."/>
            <person name="Kyrpides N.C."/>
        </authorList>
    </citation>
    <scope>NUCLEOTIDE SEQUENCE [LARGE SCALE GENOMIC DNA]</scope>
    <source>
        <strain evidence="9 10">VKM Ac-2541</strain>
    </source>
</reference>
<dbReference type="InterPro" id="IPR011009">
    <property type="entry name" value="Kinase-like_dom_sf"/>
</dbReference>
<dbReference type="GO" id="GO:0004674">
    <property type="term" value="F:protein serine/threonine kinase activity"/>
    <property type="evidence" value="ECO:0007669"/>
    <property type="project" value="UniProtKB-KW"/>
</dbReference>
<dbReference type="InterPro" id="IPR008271">
    <property type="entry name" value="Ser/Thr_kinase_AS"/>
</dbReference>
<feature type="binding site" evidence="7">
    <location>
        <position position="36"/>
    </location>
    <ligand>
        <name>ATP</name>
        <dbReference type="ChEBI" id="CHEBI:30616"/>
    </ligand>
</feature>
<dbReference type="EC" id="2.7.11.1" evidence="1"/>
<keyword evidence="3" id="KW-0808">Transferase</keyword>
<dbReference type="PROSITE" id="PS50011">
    <property type="entry name" value="PROTEIN_KINASE_DOM"/>
    <property type="match status" value="1"/>
</dbReference>
<proteinExistence type="predicted"/>
<evidence type="ECO:0000256" key="6">
    <source>
        <dbReference type="ARBA" id="ARBA00022840"/>
    </source>
</evidence>
<gene>
    <name evidence="9" type="ORF">EV646_11158</name>
</gene>
<keyword evidence="6 7" id="KW-0067">ATP-binding</keyword>
<evidence type="ECO:0000256" key="5">
    <source>
        <dbReference type="ARBA" id="ARBA00022777"/>
    </source>
</evidence>
<dbReference type="EMBL" id="SLWR01000011">
    <property type="protein sequence ID" value="TCO43866.1"/>
    <property type="molecule type" value="Genomic_DNA"/>
</dbReference>
<dbReference type="OrthoDB" id="9762169at2"/>
<evidence type="ECO:0000313" key="9">
    <source>
        <dbReference type="EMBL" id="TCO43866.1"/>
    </source>
</evidence>
<name>A0A4R2II24_9ACTN</name>
<dbReference type="GO" id="GO:0005524">
    <property type="term" value="F:ATP binding"/>
    <property type="evidence" value="ECO:0007669"/>
    <property type="project" value="UniProtKB-UniRule"/>
</dbReference>
<dbReference type="Gene3D" id="1.10.510.10">
    <property type="entry name" value="Transferase(Phosphotransferase) domain 1"/>
    <property type="match status" value="1"/>
</dbReference>
<keyword evidence="2" id="KW-0723">Serine/threonine-protein kinase</keyword>
<dbReference type="PANTHER" id="PTHR43289:SF6">
    <property type="entry name" value="SERINE_THREONINE-PROTEIN KINASE NEKL-3"/>
    <property type="match status" value="1"/>
</dbReference>
<evidence type="ECO:0000256" key="2">
    <source>
        <dbReference type="ARBA" id="ARBA00022527"/>
    </source>
</evidence>
<dbReference type="PROSITE" id="PS00108">
    <property type="entry name" value="PROTEIN_KINASE_ST"/>
    <property type="match status" value="1"/>
</dbReference>
<evidence type="ECO:0000313" key="10">
    <source>
        <dbReference type="Proteomes" id="UP000295573"/>
    </source>
</evidence>